<evidence type="ECO:0000256" key="2">
    <source>
        <dbReference type="SAM" id="Phobius"/>
    </source>
</evidence>
<keyword evidence="4" id="KW-1185">Reference proteome</keyword>
<dbReference type="EMBL" id="CAJVQB010019040">
    <property type="protein sequence ID" value="CAG8789658.1"/>
    <property type="molecule type" value="Genomic_DNA"/>
</dbReference>
<keyword evidence="2" id="KW-0812">Transmembrane</keyword>
<gene>
    <name evidence="3" type="ORF">GMARGA_LOCUS21038</name>
</gene>
<organism evidence="3 4">
    <name type="scientific">Gigaspora margarita</name>
    <dbReference type="NCBI Taxonomy" id="4874"/>
    <lineage>
        <taxon>Eukaryota</taxon>
        <taxon>Fungi</taxon>
        <taxon>Fungi incertae sedis</taxon>
        <taxon>Mucoromycota</taxon>
        <taxon>Glomeromycotina</taxon>
        <taxon>Glomeromycetes</taxon>
        <taxon>Diversisporales</taxon>
        <taxon>Gigasporaceae</taxon>
        <taxon>Gigaspora</taxon>
    </lineage>
</organism>
<evidence type="ECO:0000313" key="4">
    <source>
        <dbReference type="Proteomes" id="UP000789901"/>
    </source>
</evidence>
<name>A0ABN7VNX4_GIGMA</name>
<dbReference type="SUPFAM" id="SSF58100">
    <property type="entry name" value="Bacterial hemolysins"/>
    <property type="match status" value="1"/>
</dbReference>
<dbReference type="Gene3D" id="1.20.1170.10">
    <property type="match status" value="1"/>
</dbReference>
<keyword evidence="2" id="KW-0472">Membrane</keyword>
<dbReference type="Proteomes" id="UP000789901">
    <property type="component" value="Unassembled WGS sequence"/>
</dbReference>
<reference evidence="3 4" key="1">
    <citation type="submission" date="2021-06" db="EMBL/GenBank/DDBJ databases">
        <authorList>
            <person name="Kallberg Y."/>
            <person name="Tangrot J."/>
            <person name="Rosling A."/>
        </authorList>
    </citation>
    <scope>NUCLEOTIDE SEQUENCE [LARGE SCALE GENOMIC DNA]</scope>
    <source>
        <strain evidence="3 4">120-4 pot B 10/14</strain>
    </source>
</reference>
<feature type="transmembrane region" description="Helical" evidence="2">
    <location>
        <begin position="207"/>
        <end position="231"/>
    </location>
</feature>
<feature type="coiled-coil region" evidence="1">
    <location>
        <begin position="104"/>
        <end position="148"/>
    </location>
</feature>
<feature type="transmembrane region" description="Helical" evidence="2">
    <location>
        <begin position="177"/>
        <end position="201"/>
    </location>
</feature>
<sequence length="358" mass="39249">MVYISTCSTEDNPTIKDVTYSGFSMQHMRDSIVSSVKNFWQCIEIESNDYKIQEETENINSQREKFLLFIEDSIKQSHEIRKYVSNLQLVIKCLADLSVSDDNFKELESLLDDTKRNLKSAEVLMNQANSVKDELVKIKNDLNKYKNGVQNNPSNIKSTTKDKLDVVEGEIKYSTKAIIASSAAAGLGALVTFGALALAPFTAGASIAIEVAVAGIIGGSAVASGGAVVAVKEGLNRSNKLVKSDDIKKKLEEEKEILTTTIESMENDLGSIVVTVGRLIGYWENQASIISDLLDKVNAARDDGKPNNLLIGAIDKSLRELELDELYAKDFCVSVRGGEYRLCSFGFTSLVTSKFLVT</sequence>
<evidence type="ECO:0000313" key="3">
    <source>
        <dbReference type="EMBL" id="CAG8789658.1"/>
    </source>
</evidence>
<keyword evidence="1" id="KW-0175">Coiled coil</keyword>
<evidence type="ECO:0000256" key="1">
    <source>
        <dbReference type="SAM" id="Coils"/>
    </source>
</evidence>
<proteinExistence type="predicted"/>
<accession>A0ABN7VNX4</accession>
<keyword evidence="2" id="KW-1133">Transmembrane helix</keyword>
<comment type="caution">
    <text evidence="3">The sequence shown here is derived from an EMBL/GenBank/DDBJ whole genome shotgun (WGS) entry which is preliminary data.</text>
</comment>
<protein>
    <submittedName>
        <fullName evidence="3">28526_t:CDS:1</fullName>
    </submittedName>
</protein>